<dbReference type="InterPro" id="IPR005225">
    <property type="entry name" value="Small_GTP-bd"/>
</dbReference>
<dbReference type="Gene3D" id="3.40.50.300">
    <property type="entry name" value="P-loop containing nucleotide triphosphate hydrolases"/>
    <property type="match status" value="1"/>
</dbReference>
<dbReference type="CDD" id="cd04164">
    <property type="entry name" value="trmE"/>
    <property type="match status" value="1"/>
</dbReference>
<keyword evidence="2" id="KW-0819">tRNA processing</keyword>
<feature type="domain" description="MnmE helical" evidence="7">
    <location>
        <begin position="96"/>
        <end position="433"/>
    </location>
</feature>
<dbReference type="Pfam" id="PF12631">
    <property type="entry name" value="MnmE_helical"/>
    <property type="match status" value="1"/>
</dbReference>
<dbReference type="Pfam" id="PF01926">
    <property type="entry name" value="MMR_HSR1"/>
    <property type="match status" value="1"/>
</dbReference>
<gene>
    <name evidence="8" type="ORF">AMSG_03683</name>
</gene>
<dbReference type="SUPFAM" id="SSF52540">
    <property type="entry name" value="P-loop containing nucleoside triphosphate hydrolases"/>
    <property type="match status" value="1"/>
</dbReference>
<name>A0A0L0D7H6_THETB</name>
<dbReference type="GO" id="GO:0003924">
    <property type="term" value="F:GTPase activity"/>
    <property type="evidence" value="ECO:0007669"/>
    <property type="project" value="InterPro"/>
</dbReference>
<evidence type="ECO:0000256" key="1">
    <source>
        <dbReference type="ARBA" id="ARBA00011043"/>
    </source>
</evidence>
<dbReference type="NCBIfam" id="TIGR00231">
    <property type="entry name" value="small_GTP"/>
    <property type="match status" value="1"/>
</dbReference>
<dbReference type="OMA" id="EFHCHGG"/>
<dbReference type="GO" id="GO:0005737">
    <property type="term" value="C:cytoplasm"/>
    <property type="evidence" value="ECO:0007669"/>
    <property type="project" value="TreeGrafter"/>
</dbReference>
<dbReference type="EMBL" id="GL349446">
    <property type="protein sequence ID" value="KNC47253.1"/>
    <property type="molecule type" value="Genomic_DNA"/>
</dbReference>
<dbReference type="RefSeq" id="XP_013759596.1">
    <property type="nucleotide sequence ID" value="XM_013904142.1"/>
</dbReference>
<dbReference type="GO" id="GO:0030488">
    <property type="term" value="P:tRNA methylation"/>
    <property type="evidence" value="ECO:0007669"/>
    <property type="project" value="TreeGrafter"/>
</dbReference>
<dbReference type="Gene3D" id="1.20.120.430">
    <property type="entry name" value="tRNA modification GTPase MnmE domain 2"/>
    <property type="match status" value="1"/>
</dbReference>
<dbReference type="InterPro" id="IPR018948">
    <property type="entry name" value="GTP-bd_TrmE_N"/>
</dbReference>
<dbReference type="Pfam" id="PF10396">
    <property type="entry name" value="TrmE_N"/>
    <property type="match status" value="1"/>
</dbReference>
<feature type="domain" description="GTP-binding protein TrmE N-terminal" evidence="6">
    <location>
        <begin position="11"/>
        <end position="93"/>
    </location>
</feature>
<dbReference type="GO" id="GO:0005525">
    <property type="term" value="F:GTP binding"/>
    <property type="evidence" value="ECO:0007669"/>
    <property type="project" value="UniProtKB-KW"/>
</dbReference>
<dbReference type="Proteomes" id="UP000054408">
    <property type="component" value="Unassembled WGS sequence"/>
</dbReference>
<accession>A0A0L0D7H6</accession>
<organism evidence="8 9">
    <name type="scientific">Thecamonas trahens ATCC 50062</name>
    <dbReference type="NCBI Taxonomy" id="461836"/>
    <lineage>
        <taxon>Eukaryota</taxon>
        <taxon>Apusozoa</taxon>
        <taxon>Apusomonadida</taxon>
        <taxon>Apusomonadidae</taxon>
        <taxon>Thecamonas</taxon>
    </lineage>
</organism>
<dbReference type="PANTHER" id="PTHR42714">
    <property type="entry name" value="TRNA MODIFICATION GTPASE GTPBP3"/>
    <property type="match status" value="1"/>
</dbReference>
<dbReference type="PANTHER" id="PTHR42714:SF2">
    <property type="entry name" value="TRNA MODIFICATION GTPASE GTPBP3, MITOCHONDRIAL"/>
    <property type="match status" value="1"/>
</dbReference>
<dbReference type="InterPro" id="IPR027417">
    <property type="entry name" value="P-loop_NTPase"/>
</dbReference>
<dbReference type="InterPro" id="IPR004520">
    <property type="entry name" value="GTPase_MnmE"/>
</dbReference>
<dbReference type="AlphaFoldDB" id="A0A0L0D7H6"/>
<keyword evidence="4" id="KW-0342">GTP-binding</keyword>
<evidence type="ECO:0000256" key="2">
    <source>
        <dbReference type="ARBA" id="ARBA00022694"/>
    </source>
</evidence>
<comment type="similarity">
    <text evidence="1">Belongs to the TRAFAC class TrmE-Era-EngA-EngB-Septin-like GTPase superfamily. TrmE GTPase family.</text>
</comment>
<dbReference type="InterPro" id="IPR027368">
    <property type="entry name" value="MnmE_dom2"/>
</dbReference>
<evidence type="ECO:0000256" key="4">
    <source>
        <dbReference type="ARBA" id="ARBA00023134"/>
    </source>
</evidence>
<evidence type="ECO:0000256" key="3">
    <source>
        <dbReference type="ARBA" id="ARBA00022741"/>
    </source>
</evidence>
<keyword evidence="9" id="KW-1185">Reference proteome</keyword>
<dbReference type="HAMAP" id="MF_00379">
    <property type="entry name" value="GTPase_MnmE"/>
    <property type="match status" value="1"/>
</dbReference>
<dbReference type="InterPro" id="IPR006073">
    <property type="entry name" value="GTP-bd"/>
</dbReference>
<evidence type="ECO:0000313" key="9">
    <source>
        <dbReference type="Proteomes" id="UP000054408"/>
    </source>
</evidence>
<dbReference type="STRING" id="461836.A0A0L0D7H6"/>
<feature type="domain" description="G" evidence="5">
    <location>
        <begin position="192"/>
        <end position="304"/>
    </location>
</feature>
<evidence type="ECO:0000259" key="6">
    <source>
        <dbReference type="Pfam" id="PF10396"/>
    </source>
</evidence>
<evidence type="ECO:0000259" key="5">
    <source>
        <dbReference type="Pfam" id="PF01926"/>
    </source>
</evidence>
<dbReference type="InterPro" id="IPR025867">
    <property type="entry name" value="MnmE_helical"/>
</dbReference>
<dbReference type="OrthoDB" id="188276at2759"/>
<evidence type="ECO:0000259" key="7">
    <source>
        <dbReference type="Pfam" id="PF12631"/>
    </source>
</evidence>
<dbReference type="eggNOG" id="KOG1191">
    <property type="taxonomic scope" value="Eukaryota"/>
</dbReference>
<keyword evidence="3" id="KW-0547">Nucleotide-binding</keyword>
<reference evidence="8 9" key="1">
    <citation type="submission" date="2010-05" db="EMBL/GenBank/DDBJ databases">
        <title>The Genome Sequence of Thecamonas trahens ATCC 50062.</title>
        <authorList>
            <consortium name="The Broad Institute Genome Sequencing Platform"/>
            <person name="Russ C."/>
            <person name="Cuomo C."/>
            <person name="Shea T."/>
            <person name="Young S.K."/>
            <person name="Zeng Q."/>
            <person name="Koehrsen M."/>
            <person name="Haas B."/>
            <person name="Borodovsky M."/>
            <person name="Guigo R."/>
            <person name="Alvarado L."/>
            <person name="Berlin A."/>
            <person name="Bochicchio J."/>
            <person name="Borenstein D."/>
            <person name="Chapman S."/>
            <person name="Chen Z."/>
            <person name="Freedman E."/>
            <person name="Gellesch M."/>
            <person name="Goldberg J."/>
            <person name="Griggs A."/>
            <person name="Gujja S."/>
            <person name="Heilman E."/>
            <person name="Heiman D."/>
            <person name="Hepburn T."/>
            <person name="Howarth C."/>
            <person name="Jen D."/>
            <person name="Larson L."/>
            <person name="Mehta T."/>
            <person name="Park D."/>
            <person name="Pearson M."/>
            <person name="Roberts A."/>
            <person name="Saif S."/>
            <person name="Shenoy N."/>
            <person name="Sisk P."/>
            <person name="Stolte C."/>
            <person name="Sykes S."/>
            <person name="Thomson T."/>
            <person name="Walk T."/>
            <person name="White J."/>
            <person name="Yandava C."/>
            <person name="Burger G."/>
            <person name="Gray M.W."/>
            <person name="Holland P.W.H."/>
            <person name="King N."/>
            <person name="Lang F.B.F."/>
            <person name="Roger A.J."/>
            <person name="Ruiz-Trillo I."/>
            <person name="Lander E."/>
            <person name="Nusbaum C."/>
        </authorList>
    </citation>
    <scope>NUCLEOTIDE SEQUENCE [LARGE SCALE GENOMIC DNA]</scope>
    <source>
        <strain evidence="8 9">ATCC 50062</strain>
    </source>
</reference>
<proteinExistence type="inferred from homology"/>
<dbReference type="GO" id="GO:0002098">
    <property type="term" value="P:tRNA wobble uridine modification"/>
    <property type="evidence" value="ECO:0007669"/>
    <property type="project" value="TreeGrafter"/>
</dbReference>
<protein>
    <submittedName>
        <fullName evidence="8">Small GTP-binding protein</fullName>
    </submittedName>
</protein>
<dbReference type="InterPro" id="IPR027266">
    <property type="entry name" value="TrmE/GcvT-like"/>
</dbReference>
<dbReference type="Gene3D" id="3.30.1360.120">
    <property type="entry name" value="Probable tRNA modification gtpase trme, domain 1"/>
    <property type="match status" value="1"/>
</dbReference>
<dbReference type="InterPro" id="IPR031168">
    <property type="entry name" value="G_TrmE"/>
</dbReference>
<sequence length="436" mass="44330">MEAMARPPPKIERRLAATQLVHPASGQVLDSGMAVFLTSPRTATGEDMAELHVHGAPAVVAAVLDGLQALASHTPMRMALPGEFTRRALAAGKMDLVQVEGLADLLAASSEAQRATALAAALGNHSATYTAWTEAAAHALAMAEAMVDFGEDEGLDAAALDAALDALRPTAADMASALAGARASMAIRDGARVALGGLPNAGKSSMLNVLAGRDAAIVDATPGTTRDALEVPLDLGGFPVVVADTAGVRASPESSIEAEGIRRAQAAWRDAAIRVLVVDDGGQAVDDALSALAPPLPQLVVLNKADTRAADASAAAAARIASRLPGVGLVEISCADQVGIDALEAELTAAVSAYFDDGDRGTGSSTSEGVVVTRARVRDHLRTAHDSLVRAFDARAEPDLVGEALRDAVAALGSITGVVDAEAVLDIVFAEFCIGK</sequence>
<evidence type="ECO:0000313" key="8">
    <source>
        <dbReference type="EMBL" id="KNC47253.1"/>
    </source>
</evidence>
<dbReference type="GeneID" id="25563266"/>